<evidence type="ECO:0000313" key="8">
    <source>
        <dbReference type="EMBL" id="MBE1159187.1"/>
    </source>
</evidence>
<dbReference type="Pfam" id="PF04138">
    <property type="entry name" value="GtrA_DPMS_TM"/>
    <property type="match status" value="1"/>
</dbReference>
<evidence type="ECO:0000256" key="6">
    <source>
        <dbReference type="SAM" id="Phobius"/>
    </source>
</evidence>
<feature type="domain" description="GtrA/DPMS transmembrane" evidence="7">
    <location>
        <begin position="13"/>
        <end position="132"/>
    </location>
</feature>
<protein>
    <submittedName>
        <fullName evidence="8">GtrA family protein</fullName>
    </submittedName>
</protein>
<dbReference type="PANTHER" id="PTHR38459">
    <property type="entry name" value="PROPHAGE BACTOPRENOL-LINKED GLUCOSE TRANSLOCASE HOMOLOG"/>
    <property type="match status" value="1"/>
</dbReference>
<gene>
    <name evidence="8" type="ORF">IGX34_02245</name>
</gene>
<accession>A0ABR9G573</accession>
<keyword evidence="4 6" id="KW-1133">Transmembrane helix</keyword>
<feature type="transmembrane region" description="Helical" evidence="6">
    <location>
        <begin position="42"/>
        <end position="60"/>
    </location>
</feature>
<dbReference type="RefSeq" id="WP_192554029.1">
    <property type="nucleotide sequence ID" value="NZ_JACZZA010000001.1"/>
</dbReference>
<keyword evidence="9" id="KW-1185">Reference proteome</keyword>
<sequence>MIKQFMSRQFLGFLLTGGIAAAINFGSRILYNRYMDFSNAVILAYITGMITAFILARLFVFRQTQQPLHRSALFFTLVNVAAAAQTWLISMGLFYYVLPALGVVSYSKDIAHAIGVATPVVTSYLGHKRWSFRE</sequence>
<feature type="transmembrane region" description="Helical" evidence="6">
    <location>
        <begin position="72"/>
        <end position="98"/>
    </location>
</feature>
<evidence type="ECO:0000256" key="3">
    <source>
        <dbReference type="ARBA" id="ARBA00022692"/>
    </source>
</evidence>
<reference evidence="8 9" key="1">
    <citation type="submission" date="2020-09" db="EMBL/GenBank/DDBJ databases">
        <title>Dyella sp. 7MK23 isolated from forest soil.</title>
        <authorList>
            <person name="Fu J."/>
        </authorList>
    </citation>
    <scope>NUCLEOTIDE SEQUENCE [LARGE SCALE GENOMIC DNA]</scope>
    <source>
        <strain evidence="8 9">7MK23</strain>
    </source>
</reference>
<dbReference type="EMBL" id="JACZZA010000001">
    <property type="protein sequence ID" value="MBE1159187.1"/>
    <property type="molecule type" value="Genomic_DNA"/>
</dbReference>
<organism evidence="8 9">
    <name type="scientific">Dyella acidiphila</name>
    <dbReference type="NCBI Taxonomy" id="2775866"/>
    <lineage>
        <taxon>Bacteria</taxon>
        <taxon>Pseudomonadati</taxon>
        <taxon>Pseudomonadota</taxon>
        <taxon>Gammaproteobacteria</taxon>
        <taxon>Lysobacterales</taxon>
        <taxon>Rhodanobacteraceae</taxon>
        <taxon>Dyella</taxon>
    </lineage>
</organism>
<keyword evidence="3 6" id="KW-0812">Transmembrane</keyword>
<evidence type="ECO:0000256" key="2">
    <source>
        <dbReference type="ARBA" id="ARBA00009399"/>
    </source>
</evidence>
<proteinExistence type="inferred from homology"/>
<evidence type="ECO:0000313" key="9">
    <source>
        <dbReference type="Proteomes" id="UP000651010"/>
    </source>
</evidence>
<dbReference type="Proteomes" id="UP000651010">
    <property type="component" value="Unassembled WGS sequence"/>
</dbReference>
<comment type="similarity">
    <text evidence="2">Belongs to the GtrA family.</text>
</comment>
<comment type="caution">
    <text evidence="8">The sequence shown here is derived from an EMBL/GenBank/DDBJ whole genome shotgun (WGS) entry which is preliminary data.</text>
</comment>
<comment type="subcellular location">
    <subcellularLocation>
        <location evidence="1">Membrane</location>
        <topology evidence="1">Multi-pass membrane protein</topology>
    </subcellularLocation>
</comment>
<dbReference type="PANTHER" id="PTHR38459:SF1">
    <property type="entry name" value="PROPHAGE BACTOPRENOL-LINKED GLUCOSE TRANSLOCASE HOMOLOG"/>
    <property type="match status" value="1"/>
</dbReference>
<evidence type="ECO:0000256" key="5">
    <source>
        <dbReference type="ARBA" id="ARBA00023136"/>
    </source>
</evidence>
<dbReference type="InterPro" id="IPR051401">
    <property type="entry name" value="GtrA_CellWall_Glycosyl"/>
</dbReference>
<evidence type="ECO:0000256" key="4">
    <source>
        <dbReference type="ARBA" id="ARBA00022989"/>
    </source>
</evidence>
<evidence type="ECO:0000259" key="7">
    <source>
        <dbReference type="Pfam" id="PF04138"/>
    </source>
</evidence>
<evidence type="ECO:0000256" key="1">
    <source>
        <dbReference type="ARBA" id="ARBA00004141"/>
    </source>
</evidence>
<name>A0ABR9G573_9GAMM</name>
<keyword evidence="5 6" id="KW-0472">Membrane</keyword>
<feature type="transmembrane region" description="Helical" evidence="6">
    <location>
        <begin position="110"/>
        <end position="127"/>
    </location>
</feature>
<dbReference type="InterPro" id="IPR007267">
    <property type="entry name" value="GtrA_DPMS_TM"/>
</dbReference>